<keyword evidence="2" id="KW-1185">Reference proteome</keyword>
<gene>
    <name evidence="1" type="ORF">niasHT_008358</name>
</gene>
<evidence type="ECO:0000313" key="1">
    <source>
        <dbReference type="EMBL" id="KAL3122976.1"/>
    </source>
</evidence>
<sequence length="358" mass="40810">MDPNAACLAREHRNIFARMALDKRNILLYPNEVSINALGIDYAGCFGSYGLRSDEFGTKARLELKNDARFLYIADRVLCPTTPDWLLRPNWTRLMELGSHSSGGTYSLCPSPYLCGHKGQRFSTPRMCPLFKPVLDIALLLHQHPFTSSRGHFSETLNRRTSFLPKIRRSSYAYLQFELDDNSKELCTTCQRIVIKPEKCSFFQSQIKYIVCFIVDKEGRRPDPCKHPSHCTNASANECFGIAFVPWTDQPRSAIRPKHAIQSVQPMDYLLKHDVAWNCSNECPQAFNKVITILQSRQTADAITTRTRESSFLPMRLRPALEPSIFSSAFRTDTLLKAIGAQCHHARFTPARKELFPN</sequence>
<dbReference type="EMBL" id="JBICBT010000116">
    <property type="protein sequence ID" value="KAL3122976.1"/>
    <property type="molecule type" value="Genomic_DNA"/>
</dbReference>
<name>A0ABD2M686_9BILA</name>
<dbReference type="AlphaFoldDB" id="A0ABD2M686"/>
<dbReference type="Proteomes" id="UP001620626">
    <property type="component" value="Unassembled WGS sequence"/>
</dbReference>
<protein>
    <submittedName>
        <fullName evidence="1">Uncharacterized protein</fullName>
    </submittedName>
</protein>
<evidence type="ECO:0000313" key="2">
    <source>
        <dbReference type="Proteomes" id="UP001620626"/>
    </source>
</evidence>
<accession>A0ABD2M686</accession>
<comment type="caution">
    <text evidence="1">The sequence shown here is derived from an EMBL/GenBank/DDBJ whole genome shotgun (WGS) entry which is preliminary data.</text>
</comment>
<proteinExistence type="predicted"/>
<reference evidence="1 2" key="1">
    <citation type="submission" date="2024-10" db="EMBL/GenBank/DDBJ databases">
        <authorList>
            <person name="Kim D."/>
        </authorList>
    </citation>
    <scope>NUCLEOTIDE SEQUENCE [LARGE SCALE GENOMIC DNA]</scope>
    <source>
        <strain evidence="1">BH-2024</strain>
    </source>
</reference>
<organism evidence="1 2">
    <name type="scientific">Heterodera trifolii</name>
    <dbReference type="NCBI Taxonomy" id="157864"/>
    <lineage>
        <taxon>Eukaryota</taxon>
        <taxon>Metazoa</taxon>
        <taxon>Ecdysozoa</taxon>
        <taxon>Nematoda</taxon>
        <taxon>Chromadorea</taxon>
        <taxon>Rhabditida</taxon>
        <taxon>Tylenchina</taxon>
        <taxon>Tylenchomorpha</taxon>
        <taxon>Tylenchoidea</taxon>
        <taxon>Heteroderidae</taxon>
        <taxon>Heteroderinae</taxon>
        <taxon>Heterodera</taxon>
    </lineage>
</organism>